<dbReference type="AlphaFoldDB" id="A0A937XB75"/>
<gene>
    <name evidence="1" type="ORF">FJY75_04825</name>
</gene>
<name>A0A937XB75_UNCEI</name>
<organism evidence="1 2">
    <name type="scientific">Eiseniibacteriota bacterium</name>
    <dbReference type="NCBI Taxonomy" id="2212470"/>
    <lineage>
        <taxon>Bacteria</taxon>
        <taxon>Candidatus Eiseniibacteriota</taxon>
    </lineage>
</organism>
<sequence length="177" mass="19046">MLRGALIYSLGDTAGMLIRGEFVLTRALALALIGGTLYAREVPAWFRWIDRRFPRESAADGRGAGRAGDASGDASGAASGAGVLARWRRALAALLYFNPLWIARHLLFLKLGAGLWSEITPALLLVGARSFAVNLPLTALGNYVIQNRLPARQRFAASAIFSSLMAVSYALCEVLLR</sequence>
<dbReference type="EMBL" id="VGIY01000083">
    <property type="protein sequence ID" value="MBM3317157.1"/>
    <property type="molecule type" value="Genomic_DNA"/>
</dbReference>
<protein>
    <submittedName>
        <fullName evidence="1">Uncharacterized protein</fullName>
    </submittedName>
</protein>
<dbReference type="Proteomes" id="UP000748308">
    <property type="component" value="Unassembled WGS sequence"/>
</dbReference>
<reference evidence="1" key="1">
    <citation type="submission" date="2019-03" db="EMBL/GenBank/DDBJ databases">
        <title>Lake Tanganyika Metagenome-Assembled Genomes (MAGs).</title>
        <authorList>
            <person name="Tran P."/>
        </authorList>
    </citation>
    <scope>NUCLEOTIDE SEQUENCE</scope>
    <source>
        <strain evidence="1">M_DeepCast_400m_m2_100</strain>
    </source>
</reference>
<comment type="caution">
    <text evidence="1">The sequence shown here is derived from an EMBL/GenBank/DDBJ whole genome shotgun (WGS) entry which is preliminary data.</text>
</comment>
<evidence type="ECO:0000313" key="2">
    <source>
        <dbReference type="Proteomes" id="UP000748308"/>
    </source>
</evidence>
<proteinExistence type="predicted"/>
<evidence type="ECO:0000313" key="1">
    <source>
        <dbReference type="EMBL" id="MBM3317157.1"/>
    </source>
</evidence>
<accession>A0A937XB75</accession>